<organism evidence="2 3">
    <name type="scientific">Diploptera punctata</name>
    <name type="common">Pacific beetle cockroach</name>
    <dbReference type="NCBI Taxonomy" id="6984"/>
    <lineage>
        <taxon>Eukaryota</taxon>
        <taxon>Metazoa</taxon>
        <taxon>Ecdysozoa</taxon>
        <taxon>Arthropoda</taxon>
        <taxon>Hexapoda</taxon>
        <taxon>Insecta</taxon>
        <taxon>Pterygota</taxon>
        <taxon>Neoptera</taxon>
        <taxon>Polyneoptera</taxon>
        <taxon>Dictyoptera</taxon>
        <taxon>Blattodea</taxon>
        <taxon>Blaberoidea</taxon>
        <taxon>Blaberidae</taxon>
        <taxon>Diplopterinae</taxon>
        <taxon>Diploptera</taxon>
    </lineage>
</organism>
<protein>
    <submittedName>
        <fullName evidence="2">Uncharacterized protein</fullName>
    </submittedName>
</protein>
<evidence type="ECO:0000313" key="3">
    <source>
        <dbReference type="Proteomes" id="UP001233999"/>
    </source>
</evidence>
<dbReference type="Proteomes" id="UP001233999">
    <property type="component" value="Unassembled WGS sequence"/>
</dbReference>
<gene>
    <name evidence="2" type="ORF">L9F63_004958</name>
</gene>
<proteinExistence type="predicted"/>
<evidence type="ECO:0000313" key="2">
    <source>
        <dbReference type="EMBL" id="KAJ9578808.1"/>
    </source>
</evidence>
<comment type="caution">
    <text evidence="2">The sequence shown here is derived from an EMBL/GenBank/DDBJ whole genome shotgun (WGS) entry which is preliminary data.</text>
</comment>
<name>A0AAD7ZE09_DIPPU</name>
<sequence length="83" mass="9767">EWTISDHKRLVRSTYVLSSGIQKQVYIKNTNIIILRHGNFKNRSLFPFDQRFTSILLCPLVPKERKSQKGMRMSRTPRESSTT</sequence>
<feature type="region of interest" description="Disordered" evidence="1">
    <location>
        <begin position="64"/>
        <end position="83"/>
    </location>
</feature>
<accession>A0AAD7ZE09</accession>
<feature type="non-terminal residue" evidence="2">
    <location>
        <position position="1"/>
    </location>
</feature>
<evidence type="ECO:0000256" key="1">
    <source>
        <dbReference type="SAM" id="MobiDB-lite"/>
    </source>
</evidence>
<keyword evidence="3" id="KW-1185">Reference proteome</keyword>
<reference evidence="2" key="2">
    <citation type="submission" date="2023-05" db="EMBL/GenBank/DDBJ databases">
        <authorList>
            <person name="Fouks B."/>
        </authorList>
    </citation>
    <scope>NUCLEOTIDE SEQUENCE</scope>
    <source>
        <strain evidence="2">Stay&amp;Tobe</strain>
        <tissue evidence="2">Testes</tissue>
    </source>
</reference>
<dbReference type="AlphaFoldDB" id="A0AAD7ZE09"/>
<reference evidence="2" key="1">
    <citation type="journal article" date="2023" name="IScience">
        <title>Live-bearing cockroach genome reveals convergent evolutionary mechanisms linked to viviparity in insects and beyond.</title>
        <authorList>
            <person name="Fouks B."/>
            <person name="Harrison M.C."/>
            <person name="Mikhailova A.A."/>
            <person name="Marchal E."/>
            <person name="English S."/>
            <person name="Carruthers M."/>
            <person name="Jennings E.C."/>
            <person name="Chiamaka E.L."/>
            <person name="Frigard R.A."/>
            <person name="Pippel M."/>
            <person name="Attardo G.M."/>
            <person name="Benoit J.B."/>
            <person name="Bornberg-Bauer E."/>
            <person name="Tobe S.S."/>
        </authorList>
    </citation>
    <scope>NUCLEOTIDE SEQUENCE</scope>
    <source>
        <strain evidence="2">Stay&amp;Tobe</strain>
    </source>
</reference>
<feature type="non-terminal residue" evidence="2">
    <location>
        <position position="83"/>
    </location>
</feature>
<dbReference type="EMBL" id="JASPKZ010008859">
    <property type="protein sequence ID" value="KAJ9578808.1"/>
    <property type="molecule type" value="Genomic_DNA"/>
</dbReference>